<evidence type="ECO:0000313" key="1">
    <source>
        <dbReference type="EMBL" id="SHI54455.1"/>
    </source>
</evidence>
<evidence type="ECO:0000313" key="2">
    <source>
        <dbReference type="Proteomes" id="UP000184510"/>
    </source>
</evidence>
<protein>
    <submittedName>
        <fullName evidence="1">Uncharacterized protein</fullName>
    </submittedName>
</protein>
<dbReference type="AlphaFoldDB" id="A0A1M6C0A3"/>
<dbReference type="RefSeq" id="WP_143157785.1">
    <property type="nucleotide sequence ID" value="NZ_FQYR01000002.1"/>
</dbReference>
<proteinExistence type="predicted"/>
<keyword evidence="2" id="KW-1185">Reference proteome</keyword>
<dbReference type="Proteomes" id="UP000184510">
    <property type="component" value="Unassembled WGS sequence"/>
</dbReference>
<organism evidence="1 2">
    <name type="scientific">Rubritalea squalenifaciens DSM 18772</name>
    <dbReference type="NCBI Taxonomy" id="1123071"/>
    <lineage>
        <taxon>Bacteria</taxon>
        <taxon>Pseudomonadati</taxon>
        <taxon>Verrucomicrobiota</taxon>
        <taxon>Verrucomicrobiia</taxon>
        <taxon>Verrucomicrobiales</taxon>
        <taxon>Rubritaleaceae</taxon>
        <taxon>Rubritalea</taxon>
    </lineage>
</organism>
<name>A0A1M6C0A3_9BACT</name>
<sequence length="301" mass="32966">MKLISIILGMAGLLGTLQARPQGELSDGKAQSIASLGVRLTPPAGMKTILAGETEPVNYAFPWFQGKDGHINLATVPKSLDDPQLEQAVAKHLAHPKSPFKLQAEVQPIQLKSGIAALRAELTGKTDPGLQVIRIYFKTRQGSTGYIHILPTPGQSQVLETAVRSTLTHGTATPADLPKDLQKNIDGQTGTPQAAETIIPPKINLLLATLKKGMTQDELTTRIKQYYPESYLAESAGGLANQVLTYRLVQGEKVLFELSMHVTDHNENWILKSEKFTLYNSAYNRWVVIETQPFRAENPKP</sequence>
<accession>A0A1M6C0A3</accession>
<dbReference type="EMBL" id="FQYR01000002">
    <property type="protein sequence ID" value="SHI54455.1"/>
    <property type="molecule type" value="Genomic_DNA"/>
</dbReference>
<reference evidence="1 2" key="1">
    <citation type="submission" date="2016-11" db="EMBL/GenBank/DDBJ databases">
        <authorList>
            <person name="Jaros S."/>
            <person name="Januszkiewicz K."/>
            <person name="Wedrychowicz H."/>
        </authorList>
    </citation>
    <scope>NUCLEOTIDE SEQUENCE [LARGE SCALE GENOMIC DNA]</scope>
    <source>
        <strain evidence="1 2">DSM 18772</strain>
    </source>
</reference>
<dbReference type="InParanoid" id="A0A1M6C0A3"/>
<gene>
    <name evidence="1" type="ORF">SAMN02745181_0355</name>
</gene>
<dbReference type="STRING" id="1123071.SAMN02745181_0355"/>